<name>D1C1S8_SPHTD</name>
<evidence type="ECO:0000313" key="1">
    <source>
        <dbReference type="EMBL" id="ACZ38195.1"/>
    </source>
</evidence>
<gene>
    <name evidence="1" type="ordered locus">Sthe_0758</name>
</gene>
<keyword evidence="2" id="KW-1185">Reference proteome</keyword>
<organism evidence="1 2">
    <name type="scientific">Sphaerobacter thermophilus (strain ATCC 49802 / DSM 20745 / KCCM 41009 / NCIMB 13125 / S 6022)</name>
    <dbReference type="NCBI Taxonomy" id="479434"/>
    <lineage>
        <taxon>Bacteria</taxon>
        <taxon>Pseudomonadati</taxon>
        <taxon>Thermomicrobiota</taxon>
        <taxon>Thermomicrobia</taxon>
        <taxon>Sphaerobacterales</taxon>
        <taxon>Sphaerobacterineae</taxon>
        <taxon>Sphaerobacteraceae</taxon>
        <taxon>Sphaerobacter</taxon>
    </lineage>
</organism>
<protein>
    <submittedName>
        <fullName evidence="1">Uncharacterized protein</fullName>
    </submittedName>
</protein>
<proteinExistence type="predicted"/>
<dbReference type="Gene3D" id="3.30.70.100">
    <property type="match status" value="1"/>
</dbReference>
<evidence type="ECO:0000313" key="2">
    <source>
        <dbReference type="Proteomes" id="UP000002027"/>
    </source>
</evidence>
<dbReference type="AlphaFoldDB" id="D1C1S8"/>
<dbReference type="eggNOG" id="ENOG5031FMM">
    <property type="taxonomic scope" value="Bacteria"/>
</dbReference>
<dbReference type="EMBL" id="CP001823">
    <property type="protein sequence ID" value="ACZ38195.1"/>
    <property type="molecule type" value="Genomic_DNA"/>
</dbReference>
<accession>D1C1S8</accession>
<reference evidence="2" key="1">
    <citation type="submission" date="2009-11" db="EMBL/GenBank/DDBJ databases">
        <title>The complete chromosome 1 of Sphaerobacter thermophilus DSM 20745.</title>
        <authorList>
            <person name="Lucas S."/>
            <person name="Copeland A."/>
            <person name="Lapidus A."/>
            <person name="Glavina del Rio T."/>
            <person name="Dalin E."/>
            <person name="Tice H."/>
            <person name="Bruce D."/>
            <person name="Goodwin L."/>
            <person name="Pitluck S."/>
            <person name="Kyrpides N."/>
            <person name="Mavromatis K."/>
            <person name="Ivanova N."/>
            <person name="Mikhailova N."/>
            <person name="LaButti K.M."/>
            <person name="Clum A."/>
            <person name="Sun H.I."/>
            <person name="Brettin T."/>
            <person name="Detter J.C."/>
            <person name="Han C."/>
            <person name="Larimer F."/>
            <person name="Land M."/>
            <person name="Hauser L."/>
            <person name="Markowitz V."/>
            <person name="Cheng J.F."/>
            <person name="Hugenholtz P."/>
            <person name="Woyke T."/>
            <person name="Wu D."/>
            <person name="Steenblock K."/>
            <person name="Schneider S."/>
            <person name="Pukall R."/>
            <person name="Goeker M."/>
            <person name="Klenk H.P."/>
            <person name="Eisen J.A."/>
        </authorList>
    </citation>
    <scope>NUCLEOTIDE SEQUENCE [LARGE SCALE GENOMIC DNA]</scope>
    <source>
        <strain evidence="2">ATCC 49802 / DSM 20745 / S 6022</strain>
    </source>
</reference>
<dbReference type="InterPro" id="IPR011008">
    <property type="entry name" value="Dimeric_a/b-barrel"/>
</dbReference>
<dbReference type="RefSeq" id="WP_012871242.1">
    <property type="nucleotide sequence ID" value="NC_013523.1"/>
</dbReference>
<dbReference type="Proteomes" id="UP000002027">
    <property type="component" value="Chromosome 1"/>
</dbReference>
<reference evidence="1 2" key="2">
    <citation type="journal article" date="2010" name="Stand. Genomic Sci.">
        <title>Complete genome sequence of Desulfohalobium retbaense type strain (HR(100)).</title>
        <authorList>
            <person name="Spring S."/>
            <person name="Nolan M."/>
            <person name="Lapidus A."/>
            <person name="Glavina Del Rio T."/>
            <person name="Copeland A."/>
            <person name="Tice H."/>
            <person name="Cheng J.F."/>
            <person name="Lucas S."/>
            <person name="Land M."/>
            <person name="Chen F."/>
            <person name="Bruce D."/>
            <person name="Goodwin L."/>
            <person name="Pitluck S."/>
            <person name="Ivanova N."/>
            <person name="Mavromatis K."/>
            <person name="Mikhailova N."/>
            <person name="Pati A."/>
            <person name="Chen A."/>
            <person name="Palaniappan K."/>
            <person name="Hauser L."/>
            <person name="Chang Y.J."/>
            <person name="Jeffries C.D."/>
            <person name="Munk C."/>
            <person name="Kiss H."/>
            <person name="Chain P."/>
            <person name="Han C."/>
            <person name="Brettin T."/>
            <person name="Detter J.C."/>
            <person name="Schuler E."/>
            <person name="Goker M."/>
            <person name="Rohde M."/>
            <person name="Bristow J."/>
            <person name="Eisen J.A."/>
            <person name="Markowitz V."/>
            <person name="Hugenholtz P."/>
            <person name="Kyrpides N.C."/>
            <person name="Klenk H.P."/>
        </authorList>
    </citation>
    <scope>NUCLEOTIDE SEQUENCE [LARGE SCALE GENOMIC DNA]</scope>
    <source>
        <strain evidence="2">ATCC 49802 / DSM 20745 / S 6022</strain>
    </source>
</reference>
<sequence>MNAQAPLPARTAAWSEVRCVASTISLAARRRIHLRHEHVGLCLHFADGTSAPVYRETVVDRVPTDPCVLVVAFRLRAVRGRGHTLFRRESLLNTPLFVGFPGFISKLWLANDEHGVYRGVYEWDGPERAQHYARSLWQVLAVVCVPGSIHYQVLPGLRRDDLLAAPERLEATAPKDFEAWWRLVATS</sequence>
<dbReference type="OrthoDB" id="2065010at2"/>
<dbReference type="KEGG" id="sti:Sthe_0758"/>
<dbReference type="HOGENOM" id="CLU_1453431_0_0_0"/>
<dbReference type="SUPFAM" id="SSF54909">
    <property type="entry name" value="Dimeric alpha+beta barrel"/>
    <property type="match status" value="1"/>
</dbReference>
<dbReference type="InParanoid" id="D1C1S8"/>
<dbReference type="STRING" id="479434.Sthe_0758"/>